<evidence type="ECO:0000256" key="5">
    <source>
        <dbReference type="ARBA" id="ARBA00023136"/>
    </source>
</evidence>
<evidence type="ECO:0000256" key="2">
    <source>
        <dbReference type="ARBA" id="ARBA00009399"/>
    </source>
</evidence>
<evidence type="ECO:0000313" key="9">
    <source>
        <dbReference type="Proteomes" id="UP000194136"/>
    </source>
</evidence>
<dbReference type="RefSeq" id="WP_157665748.1">
    <property type="nucleotide sequence ID" value="NZ_CP017916.1"/>
</dbReference>
<dbReference type="PANTHER" id="PTHR38459:SF1">
    <property type="entry name" value="PROPHAGE BACTOPRENOL-LINKED GLUCOSE TRANSLOCASE HOMOLOG"/>
    <property type="match status" value="1"/>
</dbReference>
<protein>
    <submittedName>
        <fullName evidence="8">GtrA-like protein</fullName>
    </submittedName>
</protein>
<feature type="transmembrane region" description="Helical" evidence="6">
    <location>
        <begin position="16"/>
        <end position="34"/>
    </location>
</feature>
<keyword evidence="3 6" id="KW-0812">Transmembrane</keyword>
<organism evidence="8 9">
    <name type="scientific">Vibrio syngnathi</name>
    <dbReference type="NCBI Taxonomy" id="3034029"/>
    <lineage>
        <taxon>Bacteria</taxon>
        <taxon>Pseudomonadati</taxon>
        <taxon>Pseudomonadota</taxon>
        <taxon>Gammaproteobacteria</taxon>
        <taxon>Vibrionales</taxon>
        <taxon>Vibrionaceae</taxon>
        <taxon>Vibrio</taxon>
    </lineage>
</organism>
<sequence length="129" mass="14367">MNKTTYKNLPVDLRKFVFVGVGAVAIDTISYLFLSGLIDYSIAKGVSFLLGSIFAYLMNNYWTFEVGKVTGGNISKFTALYFTSLGLNVSVNGIVNEQFQMYYLAFILATGTSTIINYLGQKFWVFAND</sequence>
<keyword evidence="9" id="KW-1185">Reference proteome</keyword>
<dbReference type="InterPro" id="IPR007267">
    <property type="entry name" value="GtrA_DPMS_TM"/>
</dbReference>
<evidence type="ECO:0000256" key="1">
    <source>
        <dbReference type="ARBA" id="ARBA00004141"/>
    </source>
</evidence>
<keyword evidence="4 6" id="KW-1133">Transmembrane helix</keyword>
<keyword evidence="5 6" id="KW-0472">Membrane</keyword>
<dbReference type="Pfam" id="PF04138">
    <property type="entry name" value="GtrA_DPMS_TM"/>
    <property type="match status" value="1"/>
</dbReference>
<feature type="transmembrane region" description="Helical" evidence="6">
    <location>
        <begin position="78"/>
        <end position="95"/>
    </location>
</feature>
<evidence type="ECO:0000256" key="4">
    <source>
        <dbReference type="ARBA" id="ARBA00022989"/>
    </source>
</evidence>
<evidence type="ECO:0000259" key="7">
    <source>
        <dbReference type="Pfam" id="PF04138"/>
    </source>
</evidence>
<comment type="similarity">
    <text evidence="2">Belongs to the GtrA family.</text>
</comment>
<evidence type="ECO:0000256" key="3">
    <source>
        <dbReference type="ARBA" id="ARBA00022692"/>
    </source>
</evidence>
<dbReference type="EMBL" id="CP017916">
    <property type="protein sequence ID" value="ARP39449.1"/>
    <property type="molecule type" value="Genomic_DNA"/>
</dbReference>
<dbReference type="AlphaFoldDB" id="A0AA34TR59"/>
<name>A0AA34TR59_9VIBR</name>
<evidence type="ECO:0000256" key="6">
    <source>
        <dbReference type="SAM" id="Phobius"/>
    </source>
</evidence>
<dbReference type="GO" id="GO:0005886">
    <property type="term" value="C:plasma membrane"/>
    <property type="evidence" value="ECO:0007669"/>
    <property type="project" value="TreeGrafter"/>
</dbReference>
<dbReference type="Proteomes" id="UP000194136">
    <property type="component" value="Chromosome 1"/>
</dbReference>
<feature type="transmembrane region" description="Helical" evidence="6">
    <location>
        <begin position="41"/>
        <end position="58"/>
    </location>
</feature>
<reference evidence="8 9" key="1">
    <citation type="submission" date="2016-10" db="EMBL/GenBank/DDBJ databases">
        <title>The High Quality Genome of Vibrio splendidus K08M4.</title>
        <authorList>
            <person name="Wendling C."/>
            <person name="Chibani C.M."/>
            <person name="Hertel R."/>
            <person name="Sproer C."/>
            <person name="Bunk B."/>
            <person name="Overmann J."/>
            <person name="Roth O."/>
            <person name="Liesegang H."/>
        </authorList>
    </citation>
    <scope>NUCLEOTIDE SEQUENCE [LARGE SCALE GENOMIC DNA]</scope>
    <source>
        <strain evidence="8 9">K08M4</strain>
    </source>
</reference>
<dbReference type="InterPro" id="IPR051401">
    <property type="entry name" value="GtrA_CellWall_Glycosyl"/>
</dbReference>
<comment type="subcellular location">
    <subcellularLocation>
        <location evidence="1">Membrane</location>
        <topology evidence="1">Multi-pass membrane protein</topology>
    </subcellularLocation>
</comment>
<evidence type="ECO:0000313" key="8">
    <source>
        <dbReference type="EMBL" id="ARP39449.1"/>
    </source>
</evidence>
<dbReference type="KEGG" id="vsy:K08M4_27580"/>
<proteinExistence type="inferred from homology"/>
<feature type="transmembrane region" description="Helical" evidence="6">
    <location>
        <begin position="102"/>
        <end position="120"/>
    </location>
</feature>
<accession>A0AA34TR59</accession>
<dbReference type="PANTHER" id="PTHR38459">
    <property type="entry name" value="PROPHAGE BACTOPRENOL-LINKED GLUCOSE TRANSLOCASE HOMOLOG"/>
    <property type="match status" value="1"/>
</dbReference>
<gene>
    <name evidence="8" type="ORF">K08M4_27580</name>
</gene>
<dbReference type="GO" id="GO:0000271">
    <property type="term" value="P:polysaccharide biosynthetic process"/>
    <property type="evidence" value="ECO:0007669"/>
    <property type="project" value="InterPro"/>
</dbReference>
<feature type="domain" description="GtrA/DPMS transmembrane" evidence="7">
    <location>
        <begin position="15"/>
        <end position="126"/>
    </location>
</feature>